<proteinExistence type="predicted"/>
<gene>
    <name evidence="2" type="ORF">A3D67_02655</name>
</gene>
<name>A0A1G2DD35_9BACT</name>
<dbReference type="AlphaFoldDB" id="A0A1G2DD35"/>
<evidence type="ECO:0000313" key="3">
    <source>
        <dbReference type="Proteomes" id="UP000178099"/>
    </source>
</evidence>
<dbReference type="Proteomes" id="UP000178099">
    <property type="component" value="Unassembled WGS sequence"/>
</dbReference>
<sequence>MGRLTLSEFRKKYAELPGNLREAYESIRTTEILEEIGKKHGLQIDETGEFVDETGYVMLGVTKPDEYIQKLGDALEIPREKAREIALEVNELVFKPIRDALKQVHKVGEYSDPGAQMSSPQVQKPLAGQPLAPQREAPRGVPIRPLSVTTPPAPPSKEEGPAQETIPPENPPVANEPLKNLAEDRLTKTFSLPREEKTYTVSDDGEATEAPSAEKTYTLDPYREPTK</sequence>
<evidence type="ECO:0000256" key="1">
    <source>
        <dbReference type="SAM" id="MobiDB-lite"/>
    </source>
</evidence>
<protein>
    <submittedName>
        <fullName evidence="2">Uncharacterized protein</fullName>
    </submittedName>
</protein>
<feature type="region of interest" description="Disordered" evidence="1">
    <location>
        <begin position="110"/>
        <end position="227"/>
    </location>
</feature>
<organism evidence="2 3">
    <name type="scientific">Candidatus Lloydbacteria bacterium RIFCSPHIGHO2_02_FULL_51_22</name>
    <dbReference type="NCBI Taxonomy" id="1798663"/>
    <lineage>
        <taxon>Bacteria</taxon>
        <taxon>Candidatus Lloydiibacteriota</taxon>
    </lineage>
</organism>
<reference evidence="2 3" key="1">
    <citation type="journal article" date="2016" name="Nat. Commun.">
        <title>Thousands of microbial genomes shed light on interconnected biogeochemical processes in an aquifer system.</title>
        <authorList>
            <person name="Anantharaman K."/>
            <person name="Brown C.T."/>
            <person name="Hug L.A."/>
            <person name="Sharon I."/>
            <person name="Castelle C.J."/>
            <person name="Probst A.J."/>
            <person name="Thomas B.C."/>
            <person name="Singh A."/>
            <person name="Wilkins M.J."/>
            <person name="Karaoz U."/>
            <person name="Brodie E.L."/>
            <person name="Williams K.H."/>
            <person name="Hubbard S.S."/>
            <person name="Banfield J.F."/>
        </authorList>
    </citation>
    <scope>NUCLEOTIDE SEQUENCE [LARGE SCALE GENOMIC DNA]</scope>
</reference>
<comment type="caution">
    <text evidence="2">The sequence shown here is derived from an EMBL/GenBank/DDBJ whole genome shotgun (WGS) entry which is preliminary data.</text>
</comment>
<feature type="compositionally biased region" description="Basic and acidic residues" evidence="1">
    <location>
        <begin position="181"/>
        <end position="198"/>
    </location>
</feature>
<dbReference type="EMBL" id="MHLN01000031">
    <property type="protein sequence ID" value="OGZ10851.1"/>
    <property type="molecule type" value="Genomic_DNA"/>
</dbReference>
<accession>A0A1G2DD35</accession>
<evidence type="ECO:0000313" key="2">
    <source>
        <dbReference type="EMBL" id="OGZ10851.1"/>
    </source>
</evidence>